<comment type="caution">
    <text evidence="6">The sequence shown here is derived from an EMBL/GenBank/DDBJ whole genome shotgun (WGS) entry which is preliminary data.</text>
</comment>
<reference evidence="5 7" key="1">
    <citation type="submission" date="2016-10" db="EMBL/GenBank/DDBJ databases">
        <authorList>
            <person name="Varghese N."/>
            <person name="Submissions S."/>
        </authorList>
    </citation>
    <scope>NUCLEOTIDE SEQUENCE [LARGE SCALE GENOMIC DNA]</scope>
    <source>
        <strain evidence="5 7">BS2976</strain>
    </source>
</reference>
<reference evidence="6 8" key="2">
    <citation type="submission" date="2019-06" db="EMBL/GenBank/DDBJ databases">
        <title>Pseudomonas bimorpha sp. nov. isolated from bovine raw milk and skim milk concentrate.</title>
        <authorList>
            <person name="Hofmann K."/>
            <person name="Huptas C."/>
            <person name="Doll E."/>
            <person name="Scherer S."/>
            <person name="Wenning M."/>
        </authorList>
    </citation>
    <scope>NUCLEOTIDE SEQUENCE [LARGE SCALE GENOMIC DNA]</scope>
    <source>
        <strain evidence="6 8">DSM 17515</strain>
    </source>
</reference>
<dbReference type="AlphaFoldDB" id="A0A1H1IMN3"/>
<evidence type="ECO:0000313" key="8">
    <source>
        <dbReference type="Proteomes" id="UP000317267"/>
    </source>
</evidence>
<proteinExistence type="inferred from homology"/>
<dbReference type="Proteomes" id="UP000317267">
    <property type="component" value="Unassembled WGS sequence"/>
</dbReference>
<dbReference type="InterPro" id="IPR002142">
    <property type="entry name" value="Peptidase_S49"/>
</dbReference>
<dbReference type="GO" id="GO:0006508">
    <property type="term" value="P:proteolysis"/>
    <property type="evidence" value="ECO:0007669"/>
    <property type="project" value="InterPro"/>
</dbReference>
<dbReference type="EMBL" id="FNKM01000002">
    <property type="protein sequence ID" value="SDR38598.1"/>
    <property type="molecule type" value="Genomic_DNA"/>
</dbReference>
<feature type="region of interest" description="Disordered" evidence="2">
    <location>
        <begin position="273"/>
        <end position="296"/>
    </location>
</feature>
<keyword evidence="7" id="KW-1185">Reference proteome</keyword>
<comment type="similarity">
    <text evidence="1">Belongs to the peptidase S49 family.</text>
</comment>
<dbReference type="Gene3D" id="3.90.226.10">
    <property type="entry name" value="2-enoyl-CoA Hydratase, Chain A, domain 1"/>
    <property type="match status" value="1"/>
</dbReference>
<evidence type="ECO:0000259" key="3">
    <source>
        <dbReference type="Pfam" id="PF01343"/>
    </source>
</evidence>
<evidence type="ECO:0000313" key="7">
    <source>
        <dbReference type="Proteomes" id="UP000198740"/>
    </source>
</evidence>
<evidence type="ECO:0000256" key="2">
    <source>
        <dbReference type="SAM" id="MobiDB-lite"/>
    </source>
</evidence>
<dbReference type="RefSeq" id="WP_090407996.1">
    <property type="nucleotide sequence ID" value="NZ_FNKM01000002.1"/>
</dbReference>
<sequence length="454" mass="48061">MSDKPTDAPPVRRVTAFDLVSREPWAITPDMLQTITAIARREHEGPEALEARQGKPLQNSRAVTQRGNVALLPVTGPVFRYANLFTALSGATSLDVLAKEFTTAVDDPRTDTIILVMDTPGGIASGIAEFGQMIRASPKRVVAYVSGNAASAGYWIAAAAHEIVMSRTGAVGSIGTVLTVRKSDDDGSFEIVSSQSPKKRPDFGTESGRAVAQAHVDRLTDIFVEDVANYRGLSVETVLADFGQGDMRIGSDAVALGMADRESTLEQLIAEFNSSSSGERPMSTTTNSNAPAPTADKPVINREYLAANHAELLASLEHDAHAAGAAAGARAECERIQAVEAAALPGHEELIATLKFDGKTSGAEAAAQVIGAEKTKRAGALADIRTQAPAPVPNVLTPPAAPEAVKEDPEAPLEERAKATWDGDKELRAEFGTFEAYHGYRKATERGLVKVLKK</sequence>
<dbReference type="SUPFAM" id="SSF52096">
    <property type="entry name" value="ClpP/crotonase"/>
    <property type="match status" value="1"/>
</dbReference>
<dbReference type="EMBL" id="VFES01000012">
    <property type="protein sequence ID" value="TWR64433.1"/>
    <property type="molecule type" value="Genomic_DNA"/>
</dbReference>
<evidence type="ECO:0000256" key="1">
    <source>
        <dbReference type="ARBA" id="ARBA00008683"/>
    </source>
</evidence>
<dbReference type="PANTHER" id="PTHR42987">
    <property type="entry name" value="PEPTIDASE S49"/>
    <property type="match status" value="1"/>
</dbReference>
<evidence type="ECO:0000259" key="4">
    <source>
        <dbReference type="Pfam" id="PF25145"/>
    </source>
</evidence>
<dbReference type="Proteomes" id="UP000198740">
    <property type="component" value="Unassembled WGS sequence"/>
</dbReference>
<dbReference type="GO" id="GO:0008233">
    <property type="term" value="F:peptidase activity"/>
    <property type="evidence" value="ECO:0007669"/>
    <property type="project" value="InterPro"/>
</dbReference>
<protein>
    <submittedName>
        <fullName evidence="5">Peptidase family S49</fullName>
    </submittedName>
    <submittedName>
        <fullName evidence="6">S49 family peptidase</fullName>
    </submittedName>
</protein>
<dbReference type="Pfam" id="PF25145">
    <property type="entry name" value="NfeD1b_N"/>
    <property type="match status" value="1"/>
</dbReference>
<dbReference type="InterPro" id="IPR029045">
    <property type="entry name" value="ClpP/crotonase-like_dom_sf"/>
</dbReference>
<feature type="domain" description="NfeD1b N-terminal" evidence="4">
    <location>
        <begin position="100"/>
        <end position="175"/>
    </location>
</feature>
<dbReference type="InterPro" id="IPR033855">
    <property type="entry name" value="Protein_C"/>
</dbReference>
<feature type="domain" description="Peptidase S49" evidence="3">
    <location>
        <begin position="205"/>
        <end position="273"/>
    </location>
</feature>
<feature type="compositionally biased region" description="Low complexity" evidence="2">
    <location>
        <begin position="283"/>
        <end position="295"/>
    </location>
</feature>
<dbReference type="PANTHER" id="PTHR42987:SF4">
    <property type="entry name" value="PROTEASE SOHB-RELATED"/>
    <property type="match status" value="1"/>
</dbReference>
<gene>
    <name evidence="6" type="ORF">FIV39_19815</name>
    <name evidence="5" type="ORF">SAMN04490186_5883</name>
</gene>
<organism evidence="6 8">
    <name type="scientific">Pseudomonas grimontii</name>
    <dbReference type="NCBI Taxonomy" id="129847"/>
    <lineage>
        <taxon>Bacteria</taxon>
        <taxon>Pseudomonadati</taxon>
        <taxon>Pseudomonadota</taxon>
        <taxon>Gammaproteobacteria</taxon>
        <taxon>Pseudomonadales</taxon>
        <taxon>Pseudomonadaceae</taxon>
        <taxon>Pseudomonas</taxon>
    </lineage>
</organism>
<name>A0A1H1IMN3_9PSED</name>
<feature type="compositionally biased region" description="Basic and acidic residues" evidence="2">
    <location>
        <begin position="404"/>
        <end position="413"/>
    </location>
</feature>
<dbReference type="Pfam" id="PF01343">
    <property type="entry name" value="Peptidase_S49"/>
    <property type="match status" value="1"/>
</dbReference>
<accession>A0A1H1IMN3</accession>
<feature type="region of interest" description="Disordered" evidence="2">
    <location>
        <begin position="390"/>
        <end position="413"/>
    </location>
</feature>
<dbReference type="InterPro" id="IPR056738">
    <property type="entry name" value="NfeD1b_N"/>
</dbReference>
<dbReference type="CDD" id="cd07022">
    <property type="entry name" value="S49_Sppa_36K_type"/>
    <property type="match status" value="1"/>
</dbReference>
<evidence type="ECO:0000313" key="6">
    <source>
        <dbReference type="EMBL" id="TWR64433.1"/>
    </source>
</evidence>
<evidence type="ECO:0000313" key="5">
    <source>
        <dbReference type="EMBL" id="SDR38598.1"/>
    </source>
</evidence>
<dbReference type="OrthoDB" id="6999246at2"/>